<sequence length="106" mass="11797">MSNNAIPSAVIALLSRAKAKYVDTAKNDILAALSAFPDLAPDVEHFVYPDRTRALSFRLKGTIPVVYKGNTYNIPVALYLWDTHPYYAPICYVCPTPSMMLKESKT</sequence>
<proteinExistence type="predicted"/>
<keyword evidence="3" id="KW-1185">Reference proteome</keyword>
<dbReference type="EMBL" id="UYRT01078862">
    <property type="protein sequence ID" value="VDN19407.1"/>
    <property type="molecule type" value="Genomic_DNA"/>
</dbReference>
<dbReference type="WBParaSite" id="GPUH_0001188101-mRNA-1">
    <property type="protein sequence ID" value="GPUH_0001188101-mRNA-1"/>
    <property type="gene ID" value="GPUH_0001188101"/>
</dbReference>
<accession>A0A183DT26</accession>
<dbReference type="AlphaFoldDB" id="A0A183DT26"/>
<reference evidence="4" key="1">
    <citation type="submission" date="2016-06" db="UniProtKB">
        <authorList>
            <consortium name="WormBaseParasite"/>
        </authorList>
    </citation>
    <scope>IDENTIFICATION</scope>
</reference>
<dbReference type="PROSITE" id="PS51322">
    <property type="entry name" value="UEV"/>
    <property type="match status" value="1"/>
</dbReference>
<dbReference type="PANTHER" id="PTHR23306">
    <property type="entry name" value="TUMOR SUSCEPTIBILITY GENE 101 PROTEIN-RELATED"/>
    <property type="match status" value="1"/>
</dbReference>
<dbReference type="GO" id="GO:0000813">
    <property type="term" value="C:ESCRT I complex"/>
    <property type="evidence" value="ECO:0007669"/>
    <property type="project" value="TreeGrafter"/>
</dbReference>
<dbReference type="Gene3D" id="3.10.110.10">
    <property type="entry name" value="Ubiquitin Conjugating Enzyme"/>
    <property type="match status" value="1"/>
</dbReference>
<feature type="domain" description="UEV" evidence="1">
    <location>
        <begin position="6"/>
        <end position="106"/>
    </location>
</feature>
<dbReference type="InterPro" id="IPR052070">
    <property type="entry name" value="ESCRT-I_UEV_domain"/>
</dbReference>
<dbReference type="PANTHER" id="PTHR23306:SF3">
    <property type="entry name" value="TUMOR SUPPRESSOR PROTEIN 101"/>
    <property type="match status" value="1"/>
</dbReference>
<evidence type="ECO:0000313" key="3">
    <source>
        <dbReference type="Proteomes" id="UP000271098"/>
    </source>
</evidence>
<dbReference type="InterPro" id="IPR008883">
    <property type="entry name" value="UEV_N"/>
</dbReference>
<gene>
    <name evidence="2" type="ORF">GPUH_LOCUS11867</name>
</gene>
<dbReference type="OrthoDB" id="306304at2759"/>
<evidence type="ECO:0000313" key="4">
    <source>
        <dbReference type="WBParaSite" id="GPUH_0001188101-mRNA-1"/>
    </source>
</evidence>
<dbReference type="CDD" id="cd11685">
    <property type="entry name" value="UEV_TSG101-like"/>
    <property type="match status" value="1"/>
</dbReference>
<reference evidence="2 3" key="2">
    <citation type="submission" date="2018-11" db="EMBL/GenBank/DDBJ databases">
        <authorList>
            <consortium name="Pathogen Informatics"/>
        </authorList>
    </citation>
    <scope>NUCLEOTIDE SEQUENCE [LARGE SCALE GENOMIC DNA]</scope>
</reference>
<protein>
    <submittedName>
        <fullName evidence="4">UEV domain-containing protein</fullName>
    </submittedName>
</protein>
<name>A0A183DT26_9BILA</name>
<dbReference type="Proteomes" id="UP000271098">
    <property type="component" value="Unassembled WGS sequence"/>
</dbReference>
<dbReference type="InterPro" id="IPR016135">
    <property type="entry name" value="UBQ-conjugating_enzyme/RWD"/>
</dbReference>
<evidence type="ECO:0000313" key="2">
    <source>
        <dbReference type="EMBL" id="VDN19407.1"/>
    </source>
</evidence>
<dbReference type="GO" id="GO:0015031">
    <property type="term" value="P:protein transport"/>
    <property type="evidence" value="ECO:0007669"/>
    <property type="project" value="InterPro"/>
</dbReference>
<dbReference type="GO" id="GO:0043130">
    <property type="term" value="F:ubiquitin binding"/>
    <property type="evidence" value="ECO:0007669"/>
    <property type="project" value="TreeGrafter"/>
</dbReference>
<dbReference type="Pfam" id="PF05743">
    <property type="entry name" value="UEV"/>
    <property type="match status" value="1"/>
</dbReference>
<evidence type="ECO:0000259" key="1">
    <source>
        <dbReference type="PROSITE" id="PS51322"/>
    </source>
</evidence>
<organism evidence="4">
    <name type="scientific">Gongylonema pulchrum</name>
    <dbReference type="NCBI Taxonomy" id="637853"/>
    <lineage>
        <taxon>Eukaryota</taxon>
        <taxon>Metazoa</taxon>
        <taxon>Ecdysozoa</taxon>
        <taxon>Nematoda</taxon>
        <taxon>Chromadorea</taxon>
        <taxon>Rhabditida</taxon>
        <taxon>Spirurina</taxon>
        <taxon>Spiruromorpha</taxon>
        <taxon>Spiruroidea</taxon>
        <taxon>Gongylonematidae</taxon>
        <taxon>Gongylonema</taxon>
    </lineage>
</organism>
<dbReference type="GO" id="GO:0008333">
    <property type="term" value="P:endosome to lysosome transport"/>
    <property type="evidence" value="ECO:0007669"/>
    <property type="project" value="TreeGrafter"/>
</dbReference>
<dbReference type="SUPFAM" id="SSF54495">
    <property type="entry name" value="UBC-like"/>
    <property type="match status" value="1"/>
</dbReference>